<reference evidence="2" key="1">
    <citation type="journal article" date="2023" name="G3 (Bethesda)">
        <title>Genome assembly and association tests identify interacting loci associated with vigor, precocity, and sex in interspecific pistachio rootstocks.</title>
        <authorList>
            <person name="Palmer W."/>
            <person name="Jacygrad E."/>
            <person name="Sagayaradj S."/>
            <person name="Cavanaugh K."/>
            <person name="Han R."/>
            <person name="Bertier L."/>
            <person name="Beede B."/>
            <person name="Kafkas S."/>
            <person name="Golino D."/>
            <person name="Preece J."/>
            <person name="Michelmore R."/>
        </authorList>
    </citation>
    <scope>NUCLEOTIDE SEQUENCE [LARGE SCALE GENOMIC DNA]</scope>
</reference>
<evidence type="ECO:0000313" key="1">
    <source>
        <dbReference type="EMBL" id="KAJ0094664.1"/>
    </source>
</evidence>
<sequence>MGKSIILYGFAKAEQPKAIKQFLEQILGKGAITDVGVQQNEGSKAHAIVHFTSSDAADTIKSLADEHLWPTVDAKFFRMVESYRRNIAFVEHALETLFYSKQCCFEPRHGLEKNTKKYSMAARPPMLRHTPKSAVFQYICYRVLVTPSKVYFFGPEVVLSNNVLRTFPDDGENFICVSFVNEDLEKIRAIDLSAQASLANTEKHTGVYQRILSILRNGIVIGDKKFEFLAFFNSQLKDNSLWMFASRPRQSASEIRERFDDFSVIRNVAKYSARLGQSFSSSREAVDVDNNEIEIHYGRYKGVVAVDPTSPVKLSMRPSMSKYKSNNVSLDILEWSKYQPCYLNRPLVILLSTLALLSGRVSSQSRILEQRVIVAKNPCLHPGDVCKLKAVDVPALHHMVNCIVFLAKGGRPHPSEYSGSDLGGDIYFVCWDGDLIPRCTYPPMDYTSAPPKILDNEVKIEDVEEYFTNYMVNENLGIICNAHAAFADKSLFKAMCWQYYLEKLESESYESQSVIGKLYRQVKDLMPKMGILKSFTVDEARQFYDLDMEVEGFKDYIDDAFYYKSEYDYRLGNLMDYFGISTEGEILSGQIMKMVKSFSKKRDLEGIKLAVKSLIREAREWFNKKANESDGPEKVYMKASAWYYVTYHPSFWGRYN</sequence>
<protein>
    <submittedName>
        <fullName evidence="1">Uncharacterized protein</fullName>
    </submittedName>
</protein>
<evidence type="ECO:0000313" key="2">
    <source>
        <dbReference type="Proteomes" id="UP001164250"/>
    </source>
</evidence>
<gene>
    <name evidence="1" type="ORF">Patl1_15390</name>
</gene>
<dbReference type="EMBL" id="CM047902">
    <property type="protein sequence ID" value="KAJ0094664.1"/>
    <property type="molecule type" value="Genomic_DNA"/>
</dbReference>
<organism evidence="1 2">
    <name type="scientific">Pistacia atlantica</name>
    <dbReference type="NCBI Taxonomy" id="434234"/>
    <lineage>
        <taxon>Eukaryota</taxon>
        <taxon>Viridiplantae</taxon>
        <taxon>Streptophyta</taxon>
        <taxon>Embryophyta</taxon>
        <taxon>Tracheophyta</taxon>
        <taxon>Spermatophyta</taxon>
        <taxon>Magnoliopsida</taxon>
        <taxon>eudicotyledons</taxon>
        <taxon>Gunneridae</taxon>
        <taxon>Pentapetalae</taxon>
        <taxon>rosids</taxon>
        <taxon>malvids</taxon>
        <taxon>Sapindales</taxon>
        <taxon>Anacardiaceae</taxon>
        <taxon>Pistacia</taxon>
    </lineage>
</organism>
<accession>A0ACC1B6W4</accession>
<proteinExistence type="predicted"/>
<dbReference type="Proteomes" id="UP001164250">
    <property type="component" value="Chromosome 6"/>
</dbReference>
<comment type="caution">
    <text evidence="1">The sequence shown here is derived from an EMBL/GenBank/DDBJ whole genome shotgun (WGS) entry which is preliminary data.</text>
</comment>
<name>A0ACC1B6W4_9ROSI</name>
<keyword evidence="2" id="KW-1185">Reference proteome</keyword>